<feature type="signal peptide" evidence="2">
    <location>
        <begin position="1"/>
        <end position="23"/>
    </location>
</feature>
<evidence type="ECO:0000256" key="1">
    <source>
        <dbReference type="SAM" id="Phobius"/>
    </source>
</evidence>
<proteinExistence type="predicted"/>
<reference evidence="4" key="1">
    <citation type="journal article" date="2019" name="Int. J. Syst. Evol. Microbiol.">
        <title>The Global Catalogue of Microorganisms (GCM) 10K type strain sequencing project: providing services to taxonomists for standard genome sequencing and annotation.</title>
        <authorList>
            <consortium name="The Broad Institute Genomics Platform"/>
            <consortium name="The Broad Institute Genome Sequencing Center for Infectious Disease"/>
            <person name="Wu L."/>
            <person name="Ma J."/>
        </authorList>
    </citation>
    <scope>NUCLEOTIDE SEQUENCE [LARGE SCALE GENOMIC DNA]</scope>
    <source>
        <strain evidence="4">CGMCC 1.7656</strain>
    </source>
</reference>
<keyword evidence="1" id="KW-1133">Transmembrane helix</keyword>
<keyword evidence="4" id="KW-1185">Reference proteome</keyword>
<evidence type="ECO:0000313" key="3">
    <source>
        <dbReference type="EMBL" id="GGP06674.1"/>
    </source>
</evidence>
<dbReference type="InterPro" id="IPR016032">
    <property type="entry name" value="Sig_transdc_resp-reg_C-effctor"/>
</dbReference>
<accession>A0ABQ2NNG8</accession>
<sequence>MMKIMMKNIYFLFFTLLNVALFSQNQLTKKQIDSIQNTIFTTNSENASKIETITTDLYYQSKEISYTKGQINALLRRAAHRVNIKEFDKVQQDLNEAISLSVEEDDYYSMARAKTIEAAMLNALKLYSQTQKVLDENIKLIPKIKDKNKRRLMETFFYGRYINLYGNQNMEDFVHYYATKRLKSALLLPNTEKEKPIVILSTARLFCIYYATAKNFKKLEYYLNLQEKYINQTDNLFDLTFYHKTKAEFIYNYQKNQKDYLDRALEHYKLAEKYAGQSNNLMLKEAIYPNIAKIYEAKKNEEKQAQYLNKYTELKDTVVKKENKTIEKLVFQADDDNIKPMQLTTRLVKPEETKSAVLYPILIILSLILFFLLFYYKRRKRASNEFYGSVDSGDASLDEKNKELRQLALENNIAFLPSFLEVYPEFKENILRIYPALNNSDIEFCALLKLKLNSQQISWSKKISLRAVDSKKYRLRKKLGVLSNQNIYEWLSKK</sequence>
<keyword evidence="1" id="KW-0812">Transmembrane</keyword>
<feature type="chain" id="PRO_5046063186" evidence="2">
    <location>
        <begin position="24"/>
        <end position="494"/>
    </location>
</feature>
<gene>
    <name evidence="3" type="ORF">GCM10010992_27530</name>
</gene>
<evidence type="ECO:0000256" key="2">
    <source>
        <dbReference type="SAM" id="SignalP"/>
    </source>
</evidence>
<comment type="caution">
    <text evidence="3">The sequence shown here is derived from an EMBL/GenBank/DDBJ whole genome shotgun (WGS) entry which is preliminary data.</text>
</comment>
<evidence type="ECO:0000313" key="4">
    <source>
        <dbReference type="Proteomes" id="UP000620064"/>
    </source>
</evidence>
<name>A0ABQ2NNG8_9FLAO</name>
<keyword evidence="2" id="KW-0732">Signal</keyword>
<organism evidence="3 4">
    <name type="scientific">Cloacibacterium rupense</name>
    <dbReference type="NCBI Taxonomy" id="517423"/>
    <lineage>
        <taxon>Bacteria</taxon>
        <taxon>Pseudomonadati</taxon>
        <taxon>Bacteroidota</taxon>
        <taxon>Flavobacteriia</taxon>
        <taxon>Flavobacteriales</taxon>
        <taxon>Weeksellaceae</taxon>
    </lineage>
</organism>
<dbReference type="EMBL" id="BMLV01000008">
    <property type="protein sequence ID" value="GGP06674.1"/>
    <property type="molecule type" value="Genomic_DNA"/>
</dbReference>
<dbReference type="SUPFAM" id="SSF46894">
    <property type="entry name" value="C-terminal effector domain of the bipartite response regulators"/>
    <property type="match status" value="1"/>
</dbReference>
<protein>
    <submittedName>
        <fullName evidence="3">Uncharacterized protein</fullName>
    </submittedName>
</protein>
<feature type="transmembrane region" description="Helical" evidence="1">
    <location>
        <begin position="356"/>
        <end position="376"/>
    </location>
</feature>
<dbReference type="Proteomes" id="UP000620064">
    <property type="component" value="Unassembled WGS sequence"/>
</dbReference>
<keyword evidence="1" id="KW-0472">Membrane</keyword>